<keyword evidence="2" id="KW-1185">Reference proteome</keyword>
<evidence type="ECO:0000313" key="1">
    <source>
        <dbReference type="EMBL" id="MFC6764384.1"/>
    </source>
</evidence>
<reference evidence="1 2" key="1">
    <citation type="journal article" date="2019" name="Int. J. Syst. Evol. Microbiol.">
        <title>The Global Catalogue of Microorganisms (GCM) 10K type strain sequencing project: providing services to taxonomists for standard genome sequencing and annotation.</title>
        <authorList>
            <consortium name="The Broad Institute Genomics Platform"/>
            <consortium name="The Broad Institute Genome Sequencing Center for Infectious Disease"/>
            <person name="Wu L."/>
            <person name="Ma J."/>
        </authorList>
    </citation>
    <scope>NUCLEOTIDE SEQUENCE [LARGE SCALE GENOMIC DNA]</scope>
    <source>
        <strain evidence="1 2">LMG 29247</strain>
    </source>
</reference>
<dbReference type="Proteomes" id="UP001596383">
    <property type="component" value="Unassembled WGS sequence"/>
</dbReference>
<gene>
    <name evidence="1" type="ORF">ACFQE6_04845</name>
</gene>
<protein>
    <submittedName>
        <fullName evidence="1">Uncharacterized protein</fullName>
    </submittedName>
</protein>
<dbReference type="AlphaFoldDB" id="A0ABD5SIH8"/>
<comment type="caution">
    <text evidence="1">The sequence shown here is derived from an EMBL/GenBank/DDBJ whole genome shotgun (WGS) entry which is preliminary data.</text>
</comment>
<proteinExistence type="predicted"/>
<name>A0ABD5SIH8_9EURY</name>
<evidence type="ECO:0000313" key="2">
    <source>
        <dbReference type="Proteomes" id="UP001596383"/>
    </source>
</evidence>
<dbReference type="RefSeq" id="WP_273737457.1">
    <property type="nucleotide sequence ID" value="NZ_JAQIVI010000074.1"/>
</dbReference>
<accession>A0ABD5SIH8</accession>
<dbReference type="EMBL" id="JBHSWV010000074">
    <property type="protein sequence ID" value="MFC6764384.1"/>
    <property type="molecule type" value="Genomic_DNA"/>
</dbReference>
<organism evidence="1 2">
    <name type="scientific">Natrinema soli</name>
    <dbReference type="NCBI Taxonomy" id="1930624"/>
    <lineage>
        <taxon>Archaea</taxon>
        <taxon>Methanobacteriati</taxon>
        <taxon>Methanobacteriota</taxon>
        <taxon>Stenosarchaea group</taxon>
        <taxon>Halobacteria</taxon>
        <taxon>Halobacteriales</taxon>
        <taxon>Natrialbaceae</taxon>
        <taxon>Natrinema</taxon>
    </lineage>
</organism>
<sequence length="61" mass="6739">MSESTDNWSDEQVQAELEAVLADLQTLEEHLAEPLTLADAIAELETTITMYEQTDMGPDNA</sequence>